<evidence type="ECO:0000256" key="3">
    <source>
        <dbReference type="ARBA" id="ARBA00022842"/>
    </source>
</evidence>
<evidence type="ECO:0000313" key="7">
    <source>
        <dbReference type="EMBL" id="MBY8822423.1"/>
    </source>
</evidence>
<name>A0ABS7PMG2_9SPHN</name>
<dbReference type="SUPFAM" id="SSF54826">
    <property type="entry name" value="Enolase N-terminal domain-like"/>
    <property type="match status" value="1"/>
</dbReference>
<dbReference type="PROSITE" id="PS00909">
    <property type="entry name" value="MR_MLE_2"/>
    <property type="match status" value="1"/>
</dbReference>
<keyword evidence="2 5" id="KW-0479">Metal-binding</keyword>
<dbReference type="NCBIfam" id="NF042940">
    <property type="entry name" value="racemase_DgcA"/>
    <property type="match status" value="1"/>
</dbReference>
<dbReference type="RefSeq" id="WP_222989506.1">
    <property type="nucleotide sequence ID" value="NZ_JAINVV010000004.1"/>
</dbReference>
<dbReference type="InterPro" id="IPR013342">
    <property type="entry name" value="Mandelate_racemase_C"/>
</dbReference>
<dbReference type="SMART" id="SM00922">
    <property type="entry name" value="MR_MLE"/>
    <property type="match status" value="1"/>
</dbReference>
<dbReference type="InterPro" id="IPR034603">
    <property type="entry name" value="Dipeptide_epimerase"/>
</dbReference>
<sequence>MTRKLDVQPISWPLKEPFAISRGVQTTSEVVVVRLHEQGVLALGEAAGVDYHGETPESMQAQIEAVRGEIEAGAGRQDLLSLLPPGGARNALDGALWDLEAKLGGTRAWEKAGVGSGGPITTAITIGIRDIAGYEARARELHRYPWIKIKVAADDPIACIEAVHRGAPSSRLVVDPNQAWSVEQLKTFAPHLAGLGVALLEQPVPVDGDDGLIDFASPVPICADEAIDTVADLPHLKGRYDFVNIKLDKTGGLTAALELARAAQDQGFKLMVGCMVGGSVAMAPAMILGQICEIRDLDGPLLQSRDWDNGIVYEDGAMTPPWPDFWG</sequence>
<gene>
    <name evidence="7" type="ORF">K7G82_08980</name>
</gene>
<evidence type="ECO:0000259" key="6">
    <source>
        <dbReference type="SMART" id="SM00922"/>
    </source>
</evidence>
<dbReference type="SFLD" id="SFLDF00010">
    <property type="entry name" value="dipeptide_epimerase"/>
    <property type="match status" value="1"/>
</dbReference>
<evidence type="ECO:0000256" key="1">
    <source>
        <dbReference type="ARBA" id="ARBA00008031"/>
    </source>
</evidence>
<evidence type="ECO:0000256" key="4">
    <source>
        <dbReference type="ARBA" id="ARBA00023235"/>
    </source>
</evidence>
<comment type="similarity">
    <text evidence="1 5">Belongs to the mandelate racemase/muconate lactonizing enzyme family.</text>
</comment>
<dbReference type="InterPro" id="IPR029017">
    <property type="entry name" value="Enolase-like_N"/>
</dbReference>
<accession>A0ABS7PMG2</accession>
<dbReference type="EC" id="5.1.1.-" evidence="5"/>
<evidence type="ECO:0000313" key="8">
    <source>
        <dbReference type="Proteomes" id="UP000706039"/>
    </source>
</evidence>
<dbReference type="Gene3D" id="3.30.390.10">
    <property type="entry name" value="Enolase-like, N-terminal domain"/>
    <property type="match status" value="1"/>
</dbReference>
<dbReference type="Pfam" id="PF02746">
    <property type="entry name" value="MR_MLE_N"/>
    <property type="match status" value="1"/>
</dbReference>
<proteinExistence type="inferred from homology"/>
<dbReference type="SFLD" id="SFLDS00001">
    <property type="entry name" value="Enolase"/>
    <property type="match status" value="1"/>
</dbReference>
<dbReference type="PANTHER" id="PTHR48073">
    <property type="entry name" value="O-SUCCINYLBENZOATE SYNTHASE-RELATED"/>
    <property type="match status" value="1"/>
</dbReference>
<keyword evidence="3 5" id="KW-0460">Magnesium</keyword>
<dbReference type="SUPFAM" id="SSF51604">
    <property type="entry name" value="Enolase C-terminal domain-like"/>
    <property type="match status" value="1"/>
</dbReference>
<dbReference type="Gene3D" id="3.20.20.120">
    <property type="entry name" value="Enolase-like C-terminal domain"/>
    <property type="match status" value="1"/>
</dbReference>
<comment type="caution">
    <text evidence="7">The sequence shown here is derived from an EMBL/GenBank/DDBJ whole genome shotgun (WGS) entry which is preliminary data.</text>
</comment>
<dbReference type="EMBL" id="JAINVV010000004">
    <property type="protein sequence ID" value="MBY8822423.1"/>
    <property type="molecule type" value="Genomic_DNA"/>
</dbReference>
<dbReference type="SFLD" id="SFLDG00180">
    <property type="entry name" value="muconate_cycloisomerase"/>
    <property type="match status" value="1"/>
</dbReference>
<dbReference type="InterPro" id="IPR029065">
    <property type="entry name" value="Enolase_C-like"/>
</dbReference>
<dbReference type="Proteomes" id="UP000706039">
    <property type="component" value="Unassembled WGS sequence"/>
</dbReference>
<dbReference type="CDD" id="cd03319">
    <property type="entry name" value="L-Ala-DL-Glu_epimerase"/>
    <property type="match status" value="1"/>
</dbReference>
<dbReference type="InterPro" id="IPR036849">
    <property type="entry name" value="Enolase-like_C_sf"/>
</dbReference>
<keyword evidence="8" id="KW-1185">Reference proteome</keyword>
<dbReference type="InterPro" id="IPR018110">
    <property type="entry name" value="Mandel_Rmase/mucon_lact_enz_CS"/>
</dbReference>
<dbReference type="InterPro" id="IPR013341">
    <property type="entry name" value="Mandelate_racemase_N_dom"/>
</dbReference>
<dbReference type="Pfam" id="PF13378">
    <property type="entry name" value="MR_MLE_C"/>
    <property type="match status" value="1"/>
</dbReference>
<protein>
    <recommendedName>
        <fullName evidence="5">Dipeptide epimerase</fullName>
        <ecNumber evidence="5">5.1.1.-</ecNumber>
    </recommendedName>
</protein>
<comment type="cofactor">
    <cofactor evidence="5">
        <name>Mg(2+)</name>
        <dbReference type="ChEBI" id="CHEBI:18420"/>
    </cofactor>
    <text evidence="5">Binds 1 Mg(2+) ion per subunit.</text>
</comment>
<evidence type="ECO:0000256" key="2">
    <source>
        <dbReference type="ARBA" id="ARBA00022723"/>
    </source>
</evidence>
<dbReference type="PANTHER" id="PTHR48073:SF2">
    <property type="entry name" value="O-SUCCINYLBENZOATE SYNTHASE"/>
    <property type="match status" value="1"/>
</dbReference>
<organism evidence="7 8">
    <name type="scientific">Sphingomonas colocasiae</name>
    <dbReference type="NCBI Taxonomy" id="1848973"/>
    <lineage>
        <taxon>Bacteria</taxon>
        <taxon>Pseudomonadati</taxon>
        <taxon>Pseudomonadota</taxon>
        <taxon>Alphaproteobacteria</taxon>
        <taxon>Sphingomonadales</taxon>
        <taxon>Sphingomonadaceae</taxon>
        <taxon>Sphingomonas</taxon>
    </lineage>
</organism>
<feature type="domain" description="Mandelate racemase/muconate lactonizing enzyme C-terminal" evidence="6">
    <location>
        <begin position="129"/>
        <end position="222"/>
    </location>
</feature>
<keyword evidence="4 5" id="KW-0413">Isomerase</keyword>
<evidence type="ECO:0000256" key="5">
    <source>
        <dbReference type="RuleBase" id="RU366006"/>
    </source>
</evidence>
<reference evidence="7 8" key="1">
    <citation type="submission" date="2021-08" db="EMBL/GenBank/DDBJ databases">
        <authorList>
            <person name="Tuo L."/>
        </authorList>
    </citation>
    <scope>NUCLEOTIDE SEQUENCE [LARGE SCALE GENOMIC DNA]</scope>
    <source>
        <strain evidence="7 8">JCM 31229</strain>
    </source>
</reference>